<dbReference type="PANTHER" id="PTHR47926">
    <property type="entry name" value="PENTATRICOPEPTIDE REPEAT-CONTAINING PROTEIN"/>
    <property type="match status" value="1"/>
</dbReference>
<protein>
    <recommendedName>
        <fullName evidence="5">Pentatricopeptide repeat-containing protein</fullName>
    </recommendedName>
</protein>
<evidence type="ECO:0000256" key="2">
    <source>
        <dbReference type="PROSITE-ProRule" id="PRU00708"/>
    </source>
</evidence>
<feature type="repeat" description="PPR" evidence="2">
    <location>
        <begin position="50"/>
        <end position="84"/>
    </location>
</feature>
<sequence length="601" mass="66276">MYKAQALHACLIKQGLHSHAYRCNLLLQSYVKSNSLSDAQKLLSTMPVANAVSYNTVLSGYFSSGSVAEALNLFESTHGKDCQSWNIVISGLAKYNWHERALTHFLKMRDSVVRPDAVTYSIVVPCCDLGLGKQVHGEIVKMGVGSDAFLGTNLMRMYGGAGAVHSARKVFGEMPERDLVAWNAMIFCFSKHGGGDTCVELFRKLCREGIQPDEYTYAIILNDFVSHAQLFEAMMVQSAVTRRGYHSDCFINNALIDLYFKCGFVASAFKLFEEMANPDLASWTTMIVGFSQSGHMELAESLFHEMRIQDIKPNSFTFGGLLSGCATSNALQWGKQLHALVLKCGLENEVIVGSSLLDVYSKCSEMDNALKAFRGLSEKDIVSWNGIICGYAANGQAEEALKLYNEMLREGSPGVSPNVVTFVGVLSACCHAGLVEEGCHHFIDMVTKHCIRPTVEHYTCIVDLLGRAGHLEEAEALLLSLPSEPDVVIWGALLGACKLHGNLRMARHVSKHLHANEPFSSSNYVLLANSYTDSGRWGEAVEVRELMQARGVQKNVGCSWIDIRGCMRLFLSGDKSHPLIDTVREVLKRLHLHIDEVLTIS</sequence>
<dbReference type="FunFam" id="1.25.40.10:FF:001093">
    <property type="entry name" value="Pentatricopeptide repeat-containing protein At2g34400"/>
    <property type="match status" value="1"/>
</dbReference>
<reference evidence="3 4" key="1">
    <citation type="submission" date="2024-11" db="EMBL/GenBank/DDBJ databases">
        <title>Chromosome-level genome assembly of Eucalyptus globulus Labill. provides insights into its genome evolution.</title>
        <authorList>
            <person name="Li X."/>
        </authorList>
    </citation>
    <scope>NUCLEOTIDE SEQUENCE [LARGE SCALE GENOMIC DNA]</scope>
    <source>
        <strain evidence="3">CL2024</strain>
        <tissue evidence="3">Fresh tender leaves</tissue>
    </source>
</reference>
<evidence type="ECO:0000313" key="4">
    <source>
        <dbReference type="Proteomes" id="UP001634007"/>
    </source>
</evidence>
<keyword evidence="1" id="KW-0677">Repeat</keyword>
<feature type="repeat" description="PPR" evidence="2">
    <location>
        <begin position="380"/>
        <end position="414"/>
    </location>
</feature>
<dbReference type="NCBIfam" id="TIGR00756">
    <property type="entry name" value="PPR"/>
    <property type="match status" value="5"/>
</dbReference>
<dbReference type="InterPro" id="IPR011990">
    <property type="entry name" value="TPR-like_helical_dom_sf"/>
</dbReference>
<dbReference type="Pfam" id="PF20431">
    <property type="entry name" value="E_motif"/>
    <property type="match status" value="1"/>
</dbReference>
<dbReference type="Gene3D" id="1.25.40.10">
    <property type="entry name" value="Tetratricopeptide repeat domain"/>
    <property type="match status" value="5"/>
</dbReference>
<dbReference type="EMBL" id="JBJKBG010000002">
    <property type="protein sequence ID" value="KAL3752165.1"/>
    <property type="molecule type" value="Genomic_DNA"/>
</dbReference>
<gene>
    <name evidence="3" type="ORF">ACJRO7_012910</name>
</gene>
<feature type="repeat" description="PPR" evidence="2">
    <location>
        <begin position="178"/>
        <end position="212"/>
    </location>
</feature>
<dbReference type="InterPro" id="IPR046960">
    <property type="entry name" value="PPR_At4g14850-like_plant"/>
</dbReference>
<dbReference type="Pfam" id="PF13041">
    <property type="entry name" value="PPR_2"/>
    <property type="match status" value="4"/>
</dbReference>
<dbReference type="PANTHER" id="PTHR47926:SF428">
    <property type="entry name" value="(WILD MALAYSIAN BANANA) HYPOTHETICAL PROTEIN"/>
    <property type="match status" value="1"/>
</dbReference>
<keyword evidence="4" id="KW-1185">Reference proteome</keyword>
<name>A0ABD3LK27_EUCGL</name>
<dbReference type="InterPro" id="IPR046848">
    <property type="entry name" value="E_motif"/>
</dbReference>
<evidence type="ECO:0000313" key="3">
    <source>
        <dbReference type="EMBL" id="KAL3752165.1"/>
    </source>
</evidence>
<dbReference type="FunFam" id="1.25.40.10:FF:000285">
    <property type="entry name" value="Pentatricopeptide repeat-containing protein, chloroplastic"/>
    <property type="match status" value="1"/>
</dbReference>
<dbReference type="AlphaFoldDB" id="A0ABD3LK27"/>
<dbReference type="FunFam" id="1.25.40.10:FF:000196">
    <property type="entry name" value="Pentatricopeptide repeat-containing protein At4g14850"/>
    <property type="match status" value="1"/>
</dbReference>
<accession>A0ABD3LK27</accession>
<organism evidence="3 4">
    <name type="scientific">Eucalyptus globulus</name>
    <name type="common">Tasmanian blue gum</name>
    <dbReference type="NCBI Taxonomy" id="34317"/>
    <lineage>
        <taxon>Eukaryota</taxon>
        <taxon>Viridiplantae</taxon>
        <taxon>Streptophyta</taxon>
        <taxon>Embryophyta</taxon>
        <taxon>Tracheophyta</taxon>
        <taxon>Spermatophyta</taxon>
        <taxon>Magnoliopsida</taxon>
        <taxon>eudicotyledons</taxon>
        <taxon>Gunneridae</taxon>
        <taxon>Pentapetalae</taxon>
        <taxon>rosids</taxon>
        <taxon>malvids</taxon>
        <taxon>Myrtales</taxon>
        <taxon>Myrtaceae</taxon>
        <taxon>Myrtoideae</taxon>
        <taxon>Eucalypteae</taxon>
        <taxon>Eucalyptus</taxon>
    </lineage>
</organism>
<feature type="repeat" description="PPR" evidence="2">
    <location>
        <begin position="520"/>
        <end position="554"/>
    </location>
</feature>
<evidence type="ECO:0000256" key="1">
    <source>
        <dbReference type="ARBA" id="ARBA00022737"/>
    </source>
</evidence>
<dbReference type="Proteomes" id="UP001634007">
    <property type="component" value="Unassembled WGS sequence"/>
</dbReference>
<dbReference type="SUPFAM" id="SSF48452">
    <property type="entry name" value="TPR-like"/>
    <property type="match status" value="1"/>
</dbReference>
<comment type="caution">
    <text evidence="3">The sequence shown here is derived from an EMBL/GenBank/DDBJ whole genome shotgun (WGS) entry which is preliminary data.</text>
</comment>
<proteinExistence type="predicted"/>
<feature type="repeat" description="PPR" evidence="2">
    <location>
        <begin position="279"/>
        <end position="313"/>
    </location>
</feature>
<dbReference type="Pfam" id="PF01535">
    <property type="entry name" value="PPR"/>
    <property type="match status" value="3"/>
</dbReference>
<dbReference type="InterPro" id="IPR002885">
    <property type="entry name" value="PPR_rpt"/>
</dbReference>
<evidence type="ECO:0008006" key="5">
    <source>
        <dbReference type="Google" id="ProtNLM"/>
    </source>
</evidence>
<dbReference type="PROSITE" id="PS51375">
    <property type="entry name" value="PPR"/>
    <property type="match status" value="5"/>
</dbReference>